<keyword evidence="3" id="KW-1185">Reference proteome</keyword>
<feature type="transmembrane region" description="Helical" evidence="1">
    <location>
        <begin position="55"/>
        <end position="74"/>
    </location>
</feature>
<proteinExistence type="predicted"/>
<evidence type="ECO:0000313" key="3">
    <source>
        <dbReference type="Proteomes" id="UP001234178"/>
    </source>
</evidence>
<dbReference type="Proteomes" id="UP001234178">
    <property type="component" value="Unassembled WGS sequence"/>
</dbReference>
<dbReference type="EMBL" id="JAOYFB010000037">
    <property type="protein sequence ID" value="KAK4023531.1"/>
    <property type="molecule type" value="Genomic_DNA"/>
</dbReference>
<gene>
    <name evidence="2" type="ORF">OUZ56_008936</name>
</gene>
<sequence length="111" mass="12279">MIAGGLCRSNFCVHRPVGISPDLIDKEKIVTYGVDEALIESEKQPNTDTDAMRQILFSILILSLLIALNYLLLVREFALATRMSMAQRDACETDKTLNGQVEVGLSDFESS</sequence>
<keyword evidence="1" id="KW-0472">Membrane</keyword>
<keyword evidence="1" id="KW-0812">Transmembrane</keyword>
<organism evidence="2 3">
    <name type="scientific">Daphnia magna</name>
    <dbReference type="NCBI Taxonomy" id="35525"/>
    <lineage>
        <taxon>Eukaryota</taxon>
        <taxon>Metazoa</taxon>
        <taxon>Ecdysozoa</taxon>
        <taxon>Arthropoda</taxon>
        <taxon>Crustacea</taxon>
        <taxon>Branchiopoda</taxon>
        <taxon>Diplostraca</taxon>
        <taxon>Cladocera</taxon>
        <taxon>Anomopoda</taxon>
        <taxon>Daphniidae</taxon>
        <taxon>Daphnia</taxon>
    </lineage>
</organism>
<name>A0ABR0AEJ9_9CRUS</name>
<evidence type="ECO:0000313" key="2">
    <source>
        <dbReference type="EMBL" id="KAK4023531.1"/>
    </source>
</evidence>
<keyword evidence="1" id="KW-1133">Transmembrane helix</keyword>
<comment type="caution">
    <text evidence="2">The sequence shown here is derived from an EMBL/GenBank/DDBJ whole genome shotgun (WGS) entry which is preliminary data.</text>
</comment>
<accession>A0ABR0AEJ9</accession>
<reference evidence="2 3" key="1">
    <citation type="journal article" date="2023" name="Nucleic Acids Res.">
        <title>The hologenome of Daphnia magna reveals possible DNA methylation and microbiome-mediated evolution of the host genome.</title>
        <authorList>
            <person name="Chaturvedi A."/>
            <person name="Li X."/>
            <person name="Dhandapani V."/>
            <person name="Marshall H."/>
            <person name="Kissane S."/>
            <person name="Cuenca-Cambronero M."/>
            <person name="Asole G."/>
            <person name="Calvet F."/>
            <person name="Ruiz-Romero M."/>
            <person name="Marangio P."/>
            <person name="Guigo R."/>
            <person name="Rago D."/>
            <person name="Mirbahai L."/>
            <person name="Eastwood N."/>
            <person name="Colbourne J.K."/>
            <person name="Zhou J."/>
            <person name="Mallon E."/>
            <person name="Orsini L."/>
        </authorList>
    </citation>
    <scope>NUCLEOTIDE SEQUENCE [LARGE SCALE GENOMIC DNA]</scope>
    <source>
        <strain evidence="2">LRV0_1</strain>
    </source>
</reference>
<evidence type="ECO:0000256" key="1">
    <source>
        <dbReference type="SAM" id="Phobius"/>
    </source>
</evidence>
<protein>
    <submittedName>
        <fullName evidence="2">Uncharacterized protein</fullName>
    </submittedName>
</protein>